<accession>A0A519BDM2</accession>
<keyword evidence="1" id="KW-0732">Signal</keyword>
<evidence type="ECO:0000313" key="2">
    <source>
        <dbReference type="EMBL" id="RZD15362.1"/>
    </source>
</evidence>
<dbReference type="EMBL" id="SGBD01000001">
    <property type="protein sequence ID" value="RZD15362.1"/>
    <property type="molecule type" value="Genomic_DNA"/>
</dbReference>
<organism evidence="2 3">
    <name type="scientific">Candidatus Acidulodesulfobacterium ferriphilum</name>
    <dbReference type="NCBI Taxonomy" id="2597223"/>
    <lineage>
        <taxon>Bacteria</taxon>
        <taxon>Deltaproteobacteria</taxon>
        <taxon>Candidatus Acidulodesulfobacterales</taxon>
        <taxon>Candidatus Acidulodesulfobacterium</taxon>
    </lineage>
</organism>
<evidence type="ECO:0008006" key="4">
    <source>
        <dbReference type="Google" id="ProtNLM"/>
    </source>
</evidence>
<reference evidence="2 3" key="1">
    <citation type="submission" date="2019-01" db="EMBL/GenBank/DDBJ databases">
        <title>Insights into ecological role of a new deltaproteobacterial order Candidatus Sinidesulfobacterales (Sva0485) by metagenomics and metatranscriptomics.</title>
        <authorList>
            <person name="Tan S."/>
            <person name="Liu J."/>
            <person name="Fang Y."/>
            <person name="Hedlund B.P."/>
            <person name="Lian Z.H."/>
            <person name="Huang L.Y."/>
            <person name="Li J.T."/>
            <person name="Huang L.N."/>
            <person name="Li W.J."/>
            <person name="Jiang H.C."/>
            <person name="Dong H.L."/>
            <person name="Shu W.S."/>
        </authorList>
    </citation>
    <scope>NUCLEOTIDE SEQUENCE [LARGE SCALE GENOMIC DNA]</scope>
    <source>
        <strain evidence="2">AP3</strain>
    </source>
</reference>
<name>A0A519BDM2_9DELT</name>
<feature type="signal peptide" evidence="1">
    <location>
        <begin position="1"/>
        <end position="21"/>
    </location>
</feature>
<comment type="caution">
    <text evidence="2">The sequence shown here is derived from an EMBL/GenBank/DDBJ whole genome shotgun (WGS) entry which is preliminary data.</text>
</comment>
<feature type="chain" id="PRO_5022185167" description="Autotransporter outer membrane beta-barrel domain-containing protein" evidence="1">
    <location>
        <begin position="22"/>
        <end position="329"/>
    </location>
</feature>
<protein>
    <recommendedName>
        <fullName evidence="4">Autotransporter outer membrane beta-barrel domain-containing protein</fullName>
    </recommendedName>
</protein>
<evidence type="ECO:0000256" key="1">
    <source>
        <dbReference type="SAM" id="SignalP"/>
    </source>
</evidence>
<sequence>MKKILILFAAFFMFSAVNVYAQTMSKYGYPVGYEANSKPAYYNSNKPKNYSIDSIINSINIYYENDYFHYGEYTPNLPGFYSASQPAGSYLDGEHIGFHGWGISFQNILTKQVPIWYKASYSYLPGSGTYDEPVGITNIGHSSDMSRYGFRLGYVFHIGSRIALIPNFGYEWVNWNRNIPGLNSDYYHLNYYMIGLKGYYIPPVLNNNLWIEGEAYYLNDIHDTVDIGFTGPGYVYEAPYITDAHYNFTMAPKAGYILGAKIGYTVLKYKNISVSPYLGFKFSQNKMGRSNINTEEGYIINGNVYAASVTEPSDQYNQIFLQFGLKFGF</sequence>
<evidence type="ECO:0000313" key="3">
    <source>
        <dbReference type="Proteomes" id="UP000320813"/>
    </source>
</evidence>
<dbReference type="AlphaFoldDB" id="A0A519BDM2"/>
<gene>
    <name evidence="2" type="ORF">EVJ47_03565</name>
</gene>
<dbReference type="Proteomes" id="UP000320813">
    <property type="component" value="Unassembled WGS sequence"/>
</dbReference>
<proteinExistence type="predicted"/>